<dbReference type="InterPro" id="IPR050704">
    <property type="entry name" value="Peptidase_C85-like"/>
</dbReference>
<dbReference type="InterPro" id="IPR003323">
    <property type="entry name" value="OTU_dom"/>
</dbReference>
<dbReference type="CDD" id="cd22755">
    <property type="entry name" value="OTU_CeDUB-like"/>
    <property type="match status" value="1"/>
</dbReference>
<comment type="caution">
    <text evidence="2">The sequence shown here is derived from an EMBL/GenBank/DDBJ whole genome shotgun (WGS) entry which is preliminary data.</text>
</comment>
<name>A0AAE1NZJ0_9EUCA</name>
<accession>A0AAE1NZJ0</accession>
<dbReference type="PANTHER" id="PTHR12419:SF7">
    <property type="entry name" value="OTU DOMAIN-CONTAINING PROTEIN 3"/>
    <property type="match status" value="1"/>
</dbReference>
<protein>
    <recommendedName>
        <fullName evidence="1">OTU domain-containing protein</fullName>
    </recommendedName>
</protein>
<evidence type="ECO:0000259" key="1">
    <source>
        <dbReference type="PROSITE" id="PS50802"/>
    </source>
</evidence>
<evidence type="ECO:0000313" key="2">
    <source>
        <dbReference type="EMBL" id="KAK4299280.1"/>
    </source>
</evidence>
<dbReference type="GO" id="GO:0004843">
    <property type="term" value="F:cysteine-type deubiquitinase activity"/>
    <property type="evidence" value="ECO:0007669"/>
    <property type="project" value="TreeGrafter"/>
</dbReference>
<dbReference type="Pfam" id="PF02338">
    <property type="entry name" value="OTU"/>
    <property type="match status" value="1"/>
</dbReference>
<dbReference type="Gene3D" id="3.90.70.80">
    <property type="match status" value="1"/>
</dbReference>
<feature type="domain" description="OTU" evidence="1">
    <location>
        <begin position="256"/>
        <end position="358"/>
    </location>
</feature>
<dbReference type="SUPFAM" id="SSF54001">
    <property type="entry name" value="Cysteine proteinases"/>
    <property type="match status" value="1"/>
</dbReference>
<reference evidence="2" key="1">
    <citation type="submission" date="2023-11" db="EMBL/GenBank/DDBJ databases">
        <title>Genome assemblies of two species of porcelain crab, Petrolisthes cinctipes and Petrolisthes manimaculis (Anomura: Porcellanidae).</title>
        <authorList>
            <person name="Angst P."/>
        </authorList>
    </citation>
    <scope>NUCLEOTIDE SEQUENCE</scope>
    <source>
        <strain evidence="2">PB745_02</strain>
        <tissue evidence="2">Gill</tissue>
    </source>
</reference>
<evidence type="ECO:0000313" key="3">
    <source>
        <dbReference type="Proteomes" id="UP001292094"/>
    </source>
</evidence>
<dbReference type="EMBL" id="JAWZYT010003273">
    <property type="protein sequence ID" value="KAK4299280.1"/>
    <property type="molecule type" value="Genomic_DNA"/>
</dbReference>
<dbReference type="Proteomes" id="UP001292094">
    <property type="component" value="Unassembled WGS sequence"/>
</dbReference>
<gene>
    <name evidence="2" type="ORF">Pmani_028422</name>
</gene>
<dbReference type="PROSITE" id="PS50802">
    <property type="entry name" value="OTU"/>
    <property type="match status" value="1"/>
</dbReference>
<sequence>MEFATEMDEVEEFLRTNKYSVHVGNDKVKKANFRRKCRAFVIQNECLKFVHKPNRKDMTEVRFLWVIKDRQYQFDIVLASHRGAGDSRMLSSRKLMQTLSKLRQNSKLILRRGGTNKRILSWVHDKVLRYNLRRADRKGGKQTDPWAGPYKVAQVCEKGLYCLINASTKVTLKTKVNGCNLKPFLEYIPEAPSVTPSPDVQIVGVKQEEISYKFSPLTVAIQRTICNNSGGRLVFKKKSGLSGKINKTFKNTSEPHTVKDIEGDGNCLFRALSFTISGEEDQHAVVRSLIRDFIACTENIQAESMCNDKVWGTTREILAAANMFNVNVCVWAKYGPKLTWHIHRPNGEEIVEESVYCT</sequence>
<dbReference type="PANTHER" id="PTHR12419">
    <property type="entry name" value="OTU DOMAIN CONTAINING PROTEIN"/>
    <property type="match status" value="1"/>
</dbReference>
<proteinExistence type="predicted"/>
<dbReference type="InterPro" id="IPR038765">
    <property type="entry name" value="Papain-like_cys_pep_sf"/>
</dbReference>
<organism evidence="2 3">
    <name type="scientific">Petrolisthes manimaculis</name>
    <dbReference type="NCBI Taxonomy" id="1843537"/>
    <lineage>
        <taxon>Eukaryota</taxon>
        <taxon>Metazoa</taxon>
        <taxon>Ecdysozoa</taxon>
        <taxon>Arthropoda</taxon>
        <taxon>Crustacea</taxon>
        <taxon>Multicrustacea</taxon>
        <taxon>Malacostraca</taxon>
        <taxon>Eumalacostraca</taxon>
        <taxon>Eucarida</taxon>
        <taxon>Decapoda</taxon>
        <taxon>Pleocyemata</taxon>
        <taxon>Anomura</taxon>
        <taxon>Galatheoidea</taxon>
        <taxon>Porcellanidae</taxon>
        <taxon>Petrolisthes</taxon>
    </lineage>
</organism>
<dbReference type="AlphaFoldDB" id="A0AAE1NZJ0"/>
<dbReference type="GO" id="GO:0016579">
    <property type="term" value="P:protein deubiquitination"/>
    <property type="evidence" value="ECO:0007669"/>
    <property type="project" value="TreeGrafter"/>
</dbReference>
<keyword evidence="3" id="KW-1185">Reference proteome</keyword>